<reference evidence="2 3" key="1">
    <citation type="submission" date="2015-12" db="EMBL/GenBank/DDBJ databases">
        <title>The genome of Folsomia candida.</title>
        <authorList>
            <person name="Faddeeva A."/>
            <person name="Derks M.F."/>
            <person name="Anvar Y."/>
            <person name="Smit S."/>
            <person name="Van Straalen N."/>
            <person name="Roelofs D."/>
        </authorList>
    </citation>
    <scope>NUCLEOTIDE SEQUENCE [LARGE SCALE GENOMIC DNA]</scope>
    <source>
        <strain evidence="2 3">VU population</strain>
        <tissue evidence="2">Whole body</tissue>
    </source>
</reference>
<dbReference type="GO" id="GO:0004519">
    <property type="term" value="F:endonuclease activity"/>
    <property type="evidence" value="ECO:0007669"/>
    <property type="project" value="UniProtKB-KW"/>
</dbReference>
<dbReference type="STRING" id="158441.A0A226F3J0"/>
<dbReference type="Gene3D" id="3.60.10.10">
    <property type="entry name" value="Endonuclease/exonuclease/phosphatase"/>
    <property type="match status" value="1"/>
</dbReference>
<organism evidence="2 3">
    <name type="scientific">Folsomia candida</name>
    <name type="common">Springtail</name>
    <dbReference type="NCBI Taxonomy" id="158441"/>
    <lineage>
        <taxon>Eukaryota</taxon>
        <taxon>Metazoa</taxon>
        <taxon>Ecdysozoa</taxon>
        <taxon>Arthropoda</taxon>
        <taxon>Hexapoda</taxon>
        <taxon>Collembola</taxon>
        <taxon>Entomobryomorpha</taxon>
        <taxon>Isotomoidea</taxon>
        <taxon>Isotomidae</taxon>
        <taxon>Proisotominae</taxon>
        <taxon>Folsomia</taxon>
    </lineage>
</organism>
<comment type="caution">
    <text evidence="2">The sequence shown here is derived from an EMBL/GenBank/DDBJ whole genome shotgun (WGS) entry which is preliminary data.</text>
</comment>
<sequence>MGQGSSSSSLPKFTVARRSSSIVPQNNPSFVDSNPDPDHSNNNESITNMPNGIKDNSQPLSSLKSKSYANYQRSTASLSKIFTKKKWKKRRGSISASFNMHNSDIRVELINVNTTTEEELMTLHGVNRQLAQNIINHRELIGGFRKIEDLALVSGMGASKLNQIRPEICISRRRPGLSLASSKAPSMESLPNSVMIELNRPASNLSRTMKLINVNQATIFDLMTVDVINQAIAARIIEYRDRKGPFRCVDDLRRVGINRRLLAAIKIHLTIEEIESDKSSTVSSTPTRPPRHIPKGGVSTVTSNTIQPISASVQLEDELKGVYDLLSLKTKRPDPPKLFNYYYKSCPAYRVASWNMETMTLDKISNPGVMEVVTRTILENRFSVLAVQEICDKGVLDKICQELNEPTLRLNSEWTGYRGNWRFVLHPSPMHINNNDYSLGVLYDSLRIDSVELPRNEFEPIQNGSLWQYALFQIHSYSKTWVLVNVLSIPLASTWKSFGSNSSGHSVFDQKEITESVKSLVTETEGAMILGYFSAKQAQKGLCDITDLEMILPAADNSDTSNELPCTLWTTTGLKQYLTDDHGLVEDGLSHLAIPNGWSLGGKISKFGPLWCTICGSLDPKIVNDEEEEDEKELSR</sequence>
<dbReference type="InterPro" id="IPR036691">
    <property type="entry name" value="Endo/exonu/phosph_ase_sf"/>
</dbReference>
<keyword evidence="2" id="KW-0255">Endonuclease</keyword>
<dbReference type="SUPFAM" id="SSF47781">
    <property type="entry name" value="RuvA domain 2-like"/>
    <property type="match status" value="2"/>
</dbReference>
<dbReference type="GO" id="GO:0004527">
    <property type="term" value="F:exonuclease activity"/>
    <property type="evidence" value="ECO:0007669"/>
    <property type="project" value="UniProtKB-KW"/>
</dbReference>
<feature type="compositionally biased region" description="Polar residues" evidence="1">
    <location>
        <begin position="44"/>
        <end position="61"/>
    </location>
</feature>
<gene>
    <name evidence="2" type="ORF">Fcan01_02185</name>
</gene>
<feature type="region of interest" description="Disordered" evidence="1">
    <location>
        <begin position="1"/>
        <end position="61"/>
    </location>
</feature>
<protein>
    <submittedName>
        <fullName evidence="2">Endonuclease/exonuclease/phosphatase family domain-containing protein 1</fullName>
    </submittedName>
</protein>
<dbReference type="GO" id="GO:0005886">
    <property type="term" value="C:plasma membrane"/>
    <property type="evidence" value="ECO:0007669"/>
    <property type="project" value="TreeGrafter"/>
</dbReference>
<proteinExistence type="predicted"/>
<dbReference type="InterPro" id="IPR051675">
    <property type="entry name" value="Endo/Exo/Phosphatase_dom_1"/>
</dbReference>
<keyword evidence="2" id="KW-0378">Hydrolase</keyword>
<dbReference type="Proteomes" id="UP000198287">
    <property type="component" value="Unassembled WGS sequence"/>
</dbReference>
<accession>A0A226F3J0</accession>
<keyword evidence="2" id="KW-0540">Nuclease</keyword>
<dbReference type="InterPro" id="IPR010994">
    <property type="entry name" value="RuvA_2-like"/>
</dbReference>
<dbReference type="OMA" id="HLVPANT"/>
<dbReference type="EMBL" id="LNIX01000001">
    <property type="protein sequence ID" value="OXA64017.1"/>
    <property type="molecule type" value="Genomic_DNA"/>
</dbReference>
<evidence type="ECO:0000313" key="2">
    <source>
        <dbReference type="EMBL" id="OXA64017.1"/>
    </source>
</evidence>
<feature type="compositionally biased region" description="Polar residues" evidence="1">
    <location>
        <begin position="1"/>
        <end position="31"/>
    </location>
</feature>
<dbReference type="Gene3D" id="1.10.150.280">
    <property type="entry name" value="AF1531-like domain"/>
    <property type="match status" value="1"/>
</dbReference>
<keyword evidence="3" id="KW-1185">Reference proteome</keyword>
<dbReference type="OrthoDB" id="6237065at2759"/>
<dbReference type="AlphaFoldDB" id="A0A226F3J0"/>
<feature type="region of interest" description="Disordered" evidence="1">
    <location>
        <begin position="276"/>
        <end position="299"/>
    </location>
</feature>
<dbReference type="Gene3D" id="1.10.150.320">
    <property type="entry name" value="Photosystem II 12 kDa extrinsic protein"/>
    <property type="match status" value="1"/>
</dbReference>
<dbReference type="PANTHER" id="PTHR21180:SF32">
    <property type="entry name" value="ENDONUCLEASE_EXONUCLEASE_PHOSPHATASE FAMILY DOMAIN-CONTAINING PROTEIN 1"/>
    <property type="match status" value="1"/>
</dbReference>
<evidence type="ECO:0000256" key="1">
    <source>
        <dbReference type="SAM" id="MobiDB-lite"/>
    </source>
</evidence>
<dbReference type="Pfam" id="PF12836">
    <property type="entry name" value="HHH_3"/>
    <property type="match status" value="2"/>
</dbReference>
<keyword evidence="2" id="KW-0269">Exonuclease</keyword>
<name>A0A226F3J0_FOLCA</name>
<evidence type="ECO:0000313" key="3">
    <source>
        <dbReference type="Proteomes" id="UP000198287"/>
    </source>
</evidence>
<dbReference type="PANTHER" id="PTHR21180">
    <property type="entry name" value="ENDONUCLEASE/EXONUCLEASE/PHOSPHATASE FAMILY DOMAIN-CONTAINING PROTEIN 1"/>
    <property type="match status" value="1"/>
</dbReference>